<comment type="similarity">
    <text evidence="2 6">Belongs to the cytochrome c oxidase subunit 3 family.</text>
</comment>
<dbReference type="InterPro" id="IPR013833">
    <property type="entry name" value="Cyt_c_oxidase_su3_a-hlx"/>
</dbReference>
<evidence type="ECO:0000256" key="8">
    <source>
        <dbReference type="SAM" id="Phobius"/>
    </source>
</evidence>
<feature type="domain" description="Heme-copper oxidase subunit III family profile" evidence="9">
    <location>
        <begin position="1"/>
        <end position="210"/>
    </location>
</feature>
<comment type="subcellular location">
    <subcellularLocation>
        <location evidence="6">Cell membrane</location>
        <topology evidence="6">Multi-pass membrane protein</topology>
    </subcellularLocation>
    <subcellularLocation>
        <location evidence="1">Membrane</location>
        <topology evidence="1">Multi-pass membrane protein</topology>
    </subcellularLocation>
</comment>
<dbReference type="InterPro" id="IPR035973">
    <property type="entry name" value="Cyt_c_oxidase_su3-like_sf"/>
</dbReference>
<evidence type="ECO:0000256" key="7">
    <source>
        <dbReference type="SAM" id="MobiDB-lite"/>
    </source>
</evidence>
<dbReference type="Proteomes" id="UP000185739">
    <property type="component" value="Chromosome"/>
</dbReference>
<evidence type="ECO:0000313" key="10">
    <source>
        <dbReference type="EMBL" id="APR05435.1"/>
    </source>
</evidence>
<keyword evidence="5 8" id="KW-0472">Membrane</keyword>
<protein>
    <submittedName>
        <fullName evidence="10">Nitric oxide reductase activation protein NorE</fullName>
    </submittedName>
</protein>
<evidence type="ECO:0000256" key="6">
    <source>
        <dbReference type="RuleBase" id="RU003376"/>
    </source>
</evidence>
<keyword evidence="3 6" id="KW-0812">Transmembrane</keyword>
<evidence type="ECO:0000313" key="11">
    <source>
        <dbReference type="Proteomes" id="UP000185739"/>
    </source>
</evidence>
<dbReference type="KEGG" id="tcl:Tchl_2609"/>
<dbReference type="PANTHER" id="PTHR11403">
    <property type="entry name" value="CYTOCHROME C OXIDASE SUBUNIT III"/>
    <property type="match status" value="1"/>
</dbReference>
<evidence type="ECO:0000256" key="3">
    <source>
        <dbReference type="ARBA" id="ARBA00022692"/>
    </source>
</evidence>
<dbReference type="Gene3D" id="1.20.120.80">
    <property type="entry name" value="Cytochrome c oxidase, subunit III, four-helix bundle"/>
    <property type="match status" value="1"/>
</dbReference>
<dbReference type="PROSITE" id="PS50253">
    <property type="entry name" value="COX3"/>
    <property type="match status" value="1"/>
</dbReference>
<dbReference type="AlphaFoldDB" id="A0A1L6FEU2"/>
<feature type="transmembrane region" description="Helical" evidence="8">
    <location>
        <begin position="145"/>
        <end position="169"/>
    </location>
</feature>
<keyword evidence="11" id="KW-1185">Reference proteome</keyword>
<feature type="transmembrane region" description="Helical" evidence="8">
    <location>
        <begin position="107"/>
        <end position="125"/>
    </location>
</feature>
<dbReference type="GO" id="GO:0019646">
    <property type="term" value="P:aerobic electron transport chain"/>
    <property type="evidence" value="ECO:0007669"/>
    <property type="project" value="InterPro"/>
</dbReference>
<dbReference type="InterPro" id="IPR024791">
    <property type="entry name" value="Cyt_c/ubiquinol_Oxase_su3"/>
</dbReference>
<dbReference type="Pfam" id="PF00510">
    <property type="entry name" value="COX3"/>
    <property type="match status" value="1"/>
</dbReference>
<feature type="region of interest" description="Disordered" evidence="7">
    <location>
        <begin position="1"/>
        <end position="21"/>
    </location>
</feature>
<feature type="transmembrane region" description="Helical" evidence="8">
    <location>
        <begin position="190"/>
        <end position="209"/>
    </location>
</feature>
<evidence type="ECO:0000256" key="1">
    <source>
        <dbReference type="ARBA" id="ARBA00004141"/>
    </source>
</evidence>
<evidence type="ECO:0000256" key="4">
    <source>
        <dbReference type="ARBA" id="ARBA00022989"/>
    </source>
</evidence>
<evidence type="ECO:0000259" key="9">
    <source>
        <dbReference type="PROSITE" id="PS50253"/>
    </source>
</evidence>
<name>A0A1L6FEU2_9RHOO</name>
<dbReference type="EMBL" id="CP018839">
    <property type="protein sequence ID" value="APR05435.1"/>
    <property type="molecule type" value="Genomic_DNA"/>
</dbReference>
<keyword evidence="4 8" id="KW-1133">Transmembrane helix</keyword>
<dbReference type="PANTHER" id="PTHR11403:SF6">
    <property type="entry name" value="NITRIC OXIDE REDUCTASE SUBUNIT E"/>
    <property type="match status" value="1"/>
</dbReference>
<evidence type="ECO:0000256" key="2">
    <source>
        <dbReference type="ARBA" id="ARBA00010581"/>
    </source>
</evidence>
<accession>A0A1L6FEU2</accession>
<gene>
    <name evidence="10" type="ORF">Tchl_2609</name>
</gene>
<sequence length="210" mass="23349">MRMEQTNTVLPPVHCTEPAHAPEHAQSPRLAGDLAIWFFILAELLAFGVFFAAYAFTRANNLELFDAEQAALNRNAGALNTVLLLTASYFVVRAVQAAERMAARAAANWLLAAIFTGLGFIAVKLTEYAAAFAHDISLSSSPFHMFYLSLTFFHFMHVILGLVILTAMWNGARRGRYRPGDMNGLETGAAYWHMVDLVWLVLFPLVYVIH</sequence>
<dbReference type="GO" id="GO:0004129">
    <property type="term" value="F:cytochrome-c oxidase activity"/>
    <property type="evidence" value="ECO:0007669"/>
    <property type="project" value="InterPro"/>
</dbReference>
<reference evidence="10 11" key="1">
    <citation type="submission" date="2016-12" db="EMBL/GenBank/DDBJ databases">
        <title>Complete genome sequence of Thauera chlorobenzoica, a Betaproteobacterium degrading haloaromatics anaerobically to CO2 and halides.</title>
        <authorList>
            <person name="Goris T."/>
            <person name="Mergelsberg M."/>
            <person name="Boll M."/>
        </authorList>
    </citation>
    <scope>NUCLEOTIDE SEQUENCE [LARGE SCALE GENOMIC DNA]</scope>
    <source>
        <strain evidence="10 11">3CB1</strain>
    </source>
</reference>
<evidence type="ECO:0000256" key="5">
    <source>
        <dbReference type="ARBA" id="ARBA00023136"/>
    </source>
</evidence>
<feature type="transmembrane region" description="Helical" evidence="8">
    <location>
        <begin position="34"/>
        <end position="56"/>
    </location>
</feature>
<proteinExistence type="inferred from homology"/>
<dbReference type="InterPro" id="IPR000298">
    <property type="entry name" value="Cyt_c_oxidase-like_su3"/>
</dbReference>
<dbReference type="SUPFAM" id="SSF81452">
    <property type="entry name" value="Cytochrome c oxidase subunit III-like"/>
    <property type="match status" value="1"/>
</dbReference>
<dbReference type="STRING" id="96773.Tchl_2609"/>
<feature type="transmembrane region" description="Helical" evidence="8">
    <location>
        <begin position="76"/>
        <end position="95"/>
    </location>
</feature>
<dbReference type="GO" id="GO:0005886">
    <property type="term" value="C:plasma membrane"/>
    <property type="evidence" value="ECO:0007669"/>
    <property type="project" value="UniProtKB-SubCell"/>
</dbReference>
<dbReference type="CDD" id="cd02862">
    <property type="entry name" value="NorE_like"/>
    <property type="match status" value="1"/>
</dbReference>
<organism evidence="10 11">
    <name type="scientific">Thauera chlorobenzoica</name>
    <dbReference type="NCBI Taxonomy" id="96773"/>
    <lineage>
        <taxon>Bacteria</taxon>
        <taxon>Pseudomonadati</taxon>
        <taxon>Pseudomonadota</taxon>
        <taxon>Betaproteobacteria</taxon>
        <taxon>Rhodocyclales</taxon>
        <taxon>Zoogloeaceae</taxon>
        <taxon>Thauera</taxon>
    </lineage>
</organism>